<feature type="compositionally biased region" description="Gly residues" evidence="1">
    <location>
        <begin position="203"/>
        <end position="217"/>
    </location>
</feature>
<dbReference type="EMBL" id="QWIL01001317">
    <property type="protein sequence ID" value="RMY04765.1"/>
    <property type="molecule type" value="Genomic_DNA"/>
</dbReference>
<feature type="compositionally biased region" description="Acidic residues" evidence="1">
    <location>
        <begin position="438"/>
        <end position="449"/>
    </location>
</feature>
<feature type="region of interest" description="Disordered" evidence="1">
    <location>
        <begin position="727"/>
        <end position="759"/>
    </location>
</feature>
<evidence type="ECO:0000313" key="2">
    <source>
        <dbReference type="EMBL" id="RMY04765.1"/>
    </source>
</evidence>
<feature type="compositionally biased region" description="Acidic residues" evidence="1">
    <location>
        <begin position="152"/>
        <end position="163"/>
    </location>
</feature>
<feature type="compositionally biased region" description="Basic and acidic residues" evidence="1">
    <location>
        <begin position="112"/>
        <end position="131"/>
    </location>
</feature>
<feature type="compositionally biased region" description="Acidic residues" evidence="1">
    <location>
        <begin position="313"/>
        <end position="338"/>
    </location>
</feature>
<gene>
    <name evidence="2" type="ORF">D0867_10240</name>
</gene>
<feature type="compositionally biased region" description="Gly residues" evidence="1">
    <location>
        <begin position="353"/>
        <end position="363"/>
    </location>
</feature>
<dbReference type="Proteomes" id="UP000271337">
    <property type="component" value="Unassembled WGS sequence"/>
</dbReference>
<organism evidence="2 3">
    <name type="scientific">Hortaea werneckii</name>
    <name type="common">Black yeast</name>
    <name type="synonym">Cladosporium werneckii</name>
    <dbReference type="NCBI Taxonomy" id="91943"/>
    <lineage>
        <taxon>Eukaryota</taxon>
        <taxon>Fungi</taxon>
        <taxon>Dikarya</taxon>
        <taxon>Ascomycota</taxon>
        <taxon>Pezizomycotina</taxon>
        <taxon>Dothideomycetes</taxon>
        <taxon>Dothideomycetidae</taxon>
        <taxon>Mycosphaerellales</taxon>
        <taxon>Teratosphaeriaceae</taxon>
        <taxon>Hortaea</taxon>
    </lineage>
</organism>
<protein>
    <submittedName>
        <fullName evidence="2">Uncharacterized protein</fullName>
    </submittedName>
</protein>
<feature type="compositionally biased region" description="Acidic residues" evidence="1">
    <location>
        <begin position="683"/>
        <end position="694"/>
    </location>
</feature>
<sequence>MTASHIPEHSGSRHGLVEGKEEEESIVKKQKNCHDIRSSSTPDDPSHEASRASRFGPDNTGPSHPVHLAEPSASALLHAGDEYLKHRVRDDGPPRASKNEDASTLASVASPERLERESRFSALKEQDERLPEHRHHHDGPPTTVQCHTVLQEESETHDDDDDNAAPPHPHPHLQLPQRSPQRRGRADLSPPPPPLKSPNAAAGAGGGGAGGVGGAGATTGHQRSSSAPVKPLKSAFAAPKSPPLACSSPSSETGGSGSGATSPSTAGMKKRARFEDEDGGLERGVEGGRGSGELELMLGRGLGGPGRSLFSGEDQEEEEAGFAESTLVEENDDGEDVDLPASAQDEGEDDVDGFGGGDVGGLKGVQPREVGSDESLRDVLQAEVDDAADELHEDAAEREDASMGERDSASGEDAVMDDEERSLDLRDDIVNPLQDPAYDQEESDQEDEGTSGFALAEYDQATDDSRTRLFDNQDQLNADVGLGHQDNKCAHLASIDEGKATQRARLPFFSRPLKPANIRRLSDSHAERDVRDAGIVPRRASSMGDFNRLLHGRPTLRPLPAKAAPAGVALTATSVHPAEQHKINPIYQHPNARWRHDVYDSRKPTRTEQTVYSGSTKYQILWEEPPQSDTDSDTTLIVEENVETPQVIEPDSDSILAHISRSPSPMGKLRTKLAAWSWAQEQEELGMGDEEDKDEAGQGGGGAKATSQLMPAAGAACLLSTRRRSPIEDATGSEGPPAPPNTAKSGASSAQRSAPQTPFLECRDEGGQCGIRVEAPDAFDPDTGHTVESQGEFLDVDDVGEEGEEEAGLVIGLGSSSPSSWSNAAADMHRLLKPALSRVRSATLPPCPAATTTTTTTLDYLSFPATASSSRLPGPSLSSSSILQQQQQQQQHHHNLANPSFSRHFSNITQEEEEDRFRTHRDSVDIHHRRLNNEGKMNTHLQATRDSFLITKSKYDARLRSHNPYLPLQHQHPFSSSSSPTHIQCSRFGGLSPILDASPPSSGAATTTTKQSAKSVPISSSASKTPSGEVPVKVTVLEGEESSEEDEPVESAHPDEHVGCAICAVERPRWFEARHRRKMQV</sequence>
<dbReference type="OrthoDB" id="3915580at2759"/>
<dbReference type="VEuPathDB" id="FungiDB:BTJ68_01688"/>
<accession>A0A3M6YNZ7</accession>
<feature type="region of interest" description="Disordered" evidence="1">
    <location>
        <begin position="1"/>
        <end position="68"/>
    </location>
</feature>
<evidence type="ECO:0000256" key="1">
    <source>
        <dbReference type="SAM" id="MobiDB-lite"/>
    </source>
</evidence>
<feature type="compositionally biased region" description="Basic and acidic residues" evidence="1">
    <location>
        <begin position="1"/>
        <end position="19"/>
    </location>
</feature>
<feature type="region of interest" description="Disordered" evidence="1">
    <location>
        <begin position="866"/>
        <end position="902"/>
    </location>
</feature>
<feature type="region of interest" description="Disordered" evidence="1">
    <location>
        <begin position="969"/>
        <end position="1056"/>
    </location>
</feature>
<reference evidence="2 3" key="1">
    <citation type="journal article" date="2018" name="BMC Genomics">
        <title>Genomic evidence for intraspecific hybridization in a clonal and extremely halotolerant yeast.</title>
        <authorList>
            <person name="Gostincar C."/>
            <person name="Stajich J.E."/>
            <person name="Zupancic J."/>
            <person name="Zalar P."/>
            <person name="Gunde-Cimerman N."/>
        </authorList>
    </citation>
    <scope>NUCLEOTIDE SEQUENCE [LARGE SCALE GENOMIC DNA]</scope>
    <source>
        <strain evidence="2 3">EXF-6669</strain>
    </source>
</reference>
<feature type="compositionally biased region" description="Basic and acidic residues" evidence="1">
    <location>
        <begin position="83"/>
        <end position="101"/>
    </location>
</feature>
<evidence type="ECO:0000313" key="3">
    <source>
        <dbReference type="Proteomes" id="UP000271337"/>
    </source>
</evidence>
<dbReference type="AlphaFoldDB" id="A0A3M6YNZ7"/>
<feature type="compositionally biased region" description="Polar residues" evidence="1">
    <location>
        <begin position="742"/>
        <end position="756"/>
    </location>
</feature>
<feature type="compositionally biased region" description="Low complexity" evidence="1">
    <location>
        <begin position="997"/>
        <end position="1027"/>
    </location>
</feature>
<comment type="caution">
    <text evidence="2">The sequence shown here is derived from an EMBL/GenBank/DDBJ whole genome shotgun (WGS) entry which is preliminary data.</text>
</comment>
<feature type="compositionally biased region" description="Acidic residues" evidence="1">
    <location>
        <begin position="1038"/>
        <end position="1049"/>
    </location>
</feature>
<feature type="region of interest" description="Disordered" evidence="1">
    <location>
        <begin position="683"/>
        <end position="709"/>
    </location>
</feature>
<feature type="compositionally biased region" description="Low complexity" evidence="1">
    <location>
        <begin position="247"/>
        <end position="267"/>
    </location>
</feature>
<feature type="compositionally biased region" description="Low complexity" evidence="1">
    <location>
        <begin position="868"/>
        <end position="890"/>
    </location>
</feature>
<feature type="region of interest" description="Disordered" evidence="1">
    <location>
        <begin position="83"/>
        <end position="458"/>
    </location>
</feature>
<proteinExistence type="predicted"/>
<name>A0A3M6YNZ7_HORWE</name>
<feature type="compositionally biased region" description="Basic and acidic residues" evidence="1">
    <location>
        <begin position="389"/>
        <end position="409"/>
    </location>
</feature>